<evidence type="ECO:0000313" key="2">
    <source>
        <dbReference type="EMBL" id="SEN19888.1"/>
    </source>
</evidence>
<dbReference type="STRING" id="917.SAMN05216326_12211"/>
<organism evidence="2 3">
    <name type="scientific">Nitrosomonas marina</name>
    <dbReference type="NCBI Taxonomy" id="917"/>
    <lineage>
        <taxon>Bacteria</taxon>
        <taxon>Pseudomonadati</taxon>
        <taxon>Pseudomonadota</taxon>
        <taxon>Betaproteobacteria</taxon>
        <taxon>Nitrosomonadales</taxon>
        <taxon>Nitrosomonadaceae</taxon>
        <taxon>Nitrosomonas</taxon>
    </lineage>
</organism>
<dbReference type="OrthoDB" id="572942at2"/>
<dbReference type="EMBL" id="FOCP01000010">
    <property type="protein sequence ID" value="SEN19888.1"/>
    <property type="molecule type" value="Genomic_DNA"/>
</dbReference>
<gene>
    <name evidence="2" type="ORF">SAMN05216325_1107</name>
</gene>
<feature type="transmembrane region" description="Helical" evidence="1">
    <location>
        <begin position="7"/>
        <end position="25"/>
    </location>
</feature>
<name>A0A1H8EM74_9PROT</name>
<proteinExistence type="predicted"/>
<protein>
    <submittedName>
        <fullName evidence="2">Uncharacterized protein</fullName>
    </submittedName>
</protein>
<reference evidence="2 3" key="1">
    <citation type="submission" date="2016-10" db="EMBL/GenBank/DDBJ databases">
        <authorList>
            <person name="de Groot N.N."/>
        </authorList>
    </citation>
    <scope>NUCLEOTIDE SEQUENCE [LARGE SCALE GENOMIC DNA]</scope>
    <source>
        <strain evidence="2 3">Nm22</strain>
    </source>
</reference>
<keyword evidence="1" id="KW-0812">Transmembrane</keyword>
<dbReference type="Proteomes" id="UP000199459">
    <property type="component" value="Unassembled WGS sequence"/>
</dbReference>
<dbReference type="RefSeq" id="WP_090631141.1">
    <property type="nucleotide sequence ID" value="NZ_FOCP01000010.1"/>
</dbReference>
<dbReference type="AlphaFoldDB" id="A0A1H8EM74"/>
<keyword evidence="1" id="KW-1133">Transmembrane helix</keyword>
<accession>A0A1H8EM74</accession>
<sequence>MKKIDKVLLWVTPLIAILVAVNQFYRVHSFDLSTWQGGGFGMFSSVDTIDSRFFKVYLNVGLETIPVQLKDAFGVPATVARAEPTEENLENLARQIYQANWIHSGTFTSDPHKQDNYRPVLVFIHKAHIEDTDEPVNIEGVVLELWKTRFNSKTNTIKTYKFTEYAYPNNPS</sequence>
<keyword evidence="1" id="KW-0472">Membrane</keyword>
<evidence type="ECO:0000256" key="1">
    <source>
        <dbReference type="SAM" id="Phobius"/>
    </source>
</evidence>
<evidence type="ECO:0000313" key="3">
    <source>
        <dbReference type="Proteomes" id="UP000199459"/>
    </source>
</evidence>